<gene>
    <name evidence="1" type="ORF">G3N55_01600</name>
</gene>
<keyword evidence="2" id="KW-1185">Reference proteome</keyword>
<dbReference type="SUPFAM" id="SSF52172">
    <property type="entry name" value="CheY-like"/>
    <property type="match status" value="1"/>
</dbReference>
<sequence length="380" mass="43182">MTDHCITLHILLVEDDKENLDLLLETLPDSLGEYGLEWEPCSDFAEAMKRVETRRYDMIVTDIYRDRPGHKKGIEIEDEKAGDIISGIRSKRFCPIVAFTDGSAPQSFKEGPFVKLADKSRGNKDIVAKLEELLTTGIPGIARRLHDDLDRASGSYLWDFLEGNWDRLIGNGLAEPSVLERLVRRRAAMQIGRLDPVADDPAEVETVEGVEYYIHPPVSDELRLGEILRHKGDGSFRVVLTPHCHLAIQPGKEEPRAEYILTVKTVPAKELLKTYPPQGSSEEKKLKSLGRMMQSPVRDNRLQPEGRYWFLPGFLDMPDLYCDFLQLESVPYKDALDRHERFAVLDTPFAEAFQSCFTRFYSAVGLPGLDPARMKHLIEE</sequence>
<reference evidence="1 2" key="1">
    <citation type="submission" date="2020-02" db="EMBL/GenBank/DDBJ databases">
        <title>Comparative genomics of sulfur disproportionating microorganisms.</title>
        <authorList>
            <person name="Ward L.M."/>
            <person name="Bertran E."/>
            <person name="Johnston D.T."/>
        </authorList>
    </citation>
    <scope>NUCLEOTIDE SEQUENCE [LARGE SCALE GENOMIC DNA]</scope>
    <source>
        <strain evidence="1 2">DSM 100025</strain>
    </source>
</reference>
<dbReference type="Gene3D" id="3.40.50.2300">
    <property type="match status" value="1"/>
</dbReference>
<evidence type="ECO:0000313" key="2">
    <source>
        <dbReference type="Proteomes" id="UP000469346"/>
    </source>
</evidence>
<dbReference type="AlphaFoldDB" id="A0A6N9TSM3"/>
<comment type="caution">
    <text evidence="1">The sequence shown here is derived from an EMBL/GenBank/DDBJ whole genome shotgun (WGS) entry which is preliminary data.</text>
</comment>
<proteinExistence type="predicted"/>
<name>A0A6N9TSM3_DISTH</name>
<dbReference type="Proteomes" id="UP000469346">
    <property type="component" value="Unassembled WGS sequence"/>
</dbReference>
<protein>
    <submittedName>
        <fullName evidence="1">Response regulator</fullName>
    </submittedName>
</protein>
<dbReference type="EMBL" id="JAAGRR010000008">
    <property type="protein sequence ID" value="NDY41546.1"/>
    <property type="molecule type" value="Genomic_DNA"/>
</dbReference>
<dbReference type="RefSeq" id="WP_163297701.1">
    <property type="nucleotide sequence ID" value="NZ_JAAGRR010000008.1"/>
</dbReference>
<evidence type="ECO:0000313" key="1">
    <source>
        <dbReference type="EMBL" id="NDY41546.1"/>
    </source>
</evidence>
<organism evidence="1 2">
    <name type="scientific">Dissulfurirhabdus thermomarina</name>
    <dbReference type="NCBI Taxonomy" id="1765737"/>
    <lineage>
        <taxon>Bacteria</taxon>
        <taxon>Deltaproteobacteria</taxon>
        <taxon>Dissulfurirhabdaceae</taxon>
        <taxon>Dissulfurirhabdus</taxon>
    </lineage>
</organism>
<dbReference type="InterPro" id="IPR011006">
    <property type="entry name" value="CheY-like_superfamily"/>
</dbReference>
<accession>A0A6N9TSM3</accession>